<evidence type="ECO:0000256" key="4">
    <source>
        <dbReference type="SAM" id="Phobius"/>
    </source>
</evidence>
<feature type="transmembrane region" description="Helical" evidence="4">
    <location>
        <begin position="57"/>
        <end position="81"/>
    </location>
</feature>
<evidence type="ECO:0000256" key="1">
    <source>
        <dbReference type="ARBA" id="ARBA00004651"/>
    </source>
</evidence>
<comment type="subcellular location">
    <subcellularLocation>
        <location evidence="1">Cell membrane</location>
        <topology evidence="1">Multi-pass membrane protein</topology>
    </subcellularLocation>
</comment>
<keyword evidence="7" id="KW-1185">Reference proteome</keyword>
<keyword evidence="3 4" id="KW-1133">Transmembrane helix</keyword>
<reference evidence="6 7" key="1">
    <citation type="submission" date="2019-08" db="EMBL/GenBank/DDBJ databases">
        <title>Deep-cultivation of Planctomycetes and their phenomic and genomic characterization uncovers novel biology.</title>
        <authorList>
            <person name="Wiegand S."/>
            <person name="Jogler M."/>
            <person name="Boedeker C."/>
            <person name="Pinto D."/>
            <person name="Vollmers J."/>
            <person name="Rivas-Marin E."/>
            <person name="Kohn T."/>
            <person name="Peeters S.H."/>
            <person name="Heuer A."/>
            <person name="Rast P."/>
            <person name="Oberbeckmann S."/>
            <person name="Bunk B."/>
            <person name="Jeske O."/>
            <person name="Meyerdierks A."/>
            <person name="Storesund J.E."/>
            <person name="Kallscheuer N."/>
            <person name="Luecker S."/>
            <person name="Lage O.M."/>
            <person name="Pohl T."/>
            <person name="Merkel B.J."/>
            <person name="Hornburger P."/>
            <person name="Mueller R.-W."/>
            <person name="Bruemmer F."/>
            <person name="Labrenz M."/>
            <person name="Spormann A.M."/>
            <person name="Op den Camp H."/>
            <person name="Overmann J."/>
            <person name="Amann R."/>
            <person name="Jetten M.S.M."/>
            <person name="Mascher T."/>
            <person name="Medema M.H."/>
            <person name="Devos D.P."/>
            <person name="Kaster A.-K."/>
            <person name="Ovreas L."/>
            <person name="Rohde M."/>
            <person name="Galperin M.Y."/>
            <person name="Jogler C."/>
        </authorList>
    </citation>
    <scope>NUCLEOTIDE SEQUENCE [LARGE SCALE GENOMIC DNA]</scope>
    <source>
        <strain evidence="6 7">FC18</strain>
    </source>
</reference>
<dbReference type="PANTHER" id="PTHR43099">
    <property type="entry name" value="UPF0053 PROTEIN YRKA"/>
    <property type="match status" value="1"/>
</dbReference>
<dbReference type="InterPro" id="IPR046342">
    <property type="entry name" value="CBS_dom_sf"/>
</dbReference>
<protein>
    <recommendedName>
        <fullName evidence="5">CNNM transmembrane domain-containing protein</fullName>
    </recommendedName>
</protein>
<dbReference type="InterPro" id="IPR002550">
    <property type="entry name" value="CNNM"/>
</dbReference>
<feature type="domain" description="CNNM transmembrane" evidence="5">
    <location>
        <begin position="1"/>
        <end position="187"/>
    </location>
</feature>
<dbReference type="Pfam" id="PF00571">
    <property type="entry name" value="CBS"/>
    <property type="match status" value="1"/>
</dbReference>
<dbReference type="InterPro" id="IPR000644">
    <property type="entry name" value="CBS_dom"/>
</dbReference>
<evidence type="ECO:0000259" key="5">
    <source>
        <dbReference type="PROSITE" id="PS51846"/>
    </source>
</evidence>
<dbReference type="Pfam" id="PF01595">
    <property type="entry name" value="CNNM"/>
    <property type="match status" value="1"/>
</dbReference>
<keyword evidence="3 4" id="KW-0812">Transmembrane</keyword>
<proteinExistence type="predicted"/>
<feature type="transmembrane region" description="Helical" evidence="4">
    <location>
        <begin position="125"/>
        <end position="146"/>
    </location>
</feature>
<dbReference type="GO" id="GO:0005886">
    <property type="term" value="C:plasma membrane"/>
    <property type="evidence" value="ECO:0007669"/>
    <property type="project" value="UniProtKB-SubCell"/>
</dbReference>
<dbReference type="STRING" id="980251.GCA_001642875_04906"/>
<sequence length="332" mass="36104">MIVLSILLLLLGVFLSAFFSGTETGFYRVSRFRLVLSSLDGDRISRSLLWLINNPSLFVATTLIGNNVANYLTSLAMVLLTRSVSSSGVLEMVAPVLMSPLLFVYGELLPKNLFFQAPNRLLKLAGPLLLIFSALFAPAVAILWALSRVLEKSLGQSPDRVRLTLARKELGQLFEEGQEVGILQPSQRLLSQNFASVASTPVSQVCTPIGRANVLKETATLADARKLAVRKQLPDLPVVESRSTKVIGYVRTIDVLLRDVDDDAASKESIGDILPLTKIQGTELVAEALMQMQAGRQTLALVVNRSGKPIGLLSIDQLTDPLLQGKLGSLRR</sequence>
<dbReference type="InterPro" id="IPR051676">
    <property type="entry name" value="UPF0053_domain"/>
</dbReference>
<evidence type="ECO:0000313" key="7">
    <source>
        <dbReference type="Proteomes" id="UP000322214"/>
    </source>
</evidence>
<keyword evidence="3 4" id="KW-0472">Membrane</keyword>
<dbReference type="Gene3D" id="3.90.1280.20">
    <property type="match status" value="1"/>
</dbReference>
<dbReference type="SUPFAM" id="SSF54631">
    <property type="entry name" value="CBS-domain pair"/>
    <property type="match status" value="1"/>
</dbReference>
<evidence type="ECO:0000256" key="2">
    <source>
        <dbReference type="ARBA" id="ARBA00022475"/>
    </source>
</evidence>
<evidence type="ECO:0000256" key="3">
    <source>
        <dbReference type="PROSITE-ProRule" id="PRU01193"/>
    </source>
</evidence>
<gene>
    <name evidence="6" type="ORF">MFFC18_49590</name>
</gene>
<dbReference type="RefSeq" id="WP_084416841.1">
    <property type="nucleotide sequence ID" value="NZ_CP042912.1"/>
</dbReference>
<feature type="transmembrane region" description="Helical" evidence="4">
    <location>
        <begin position="88"/>
        <end position="105"/>
    </location>
</feature>
<keyword evidence="2" id="KW-1003">Cell membrane</keyword>
<organism evidence="6 7">
    <name type="scientific">Mariniblastus fucicola</name>
    <dbReference type="NCBI Taxonomy" id="980251"/>
    <lineage>
        <taxon>Bacteria</taxon>
        <taxon>Pseudomonadati</taxon>
        <taxon>Planctomycetota</taxon>
        <taxon>Planctomycetia</taxon>
        <taxon>Pirellulales</taxon>
        <taxon>Pirellulaceae</taxon>
        <taxon>Mariniblastus</taxon>
    </lineage>
</organism>
<dbReference type="EMBL" id="CP042912">
    <property type="protein sequence ID" value="QEG25036.1"/>
    <property type="molecule type" value="Genomic_DNA"/>
</dbReference>
<evidence type="ECO:0000313" key="6">
    <source>
        <dbReference type="EMBL" id="QEG25036.1"/>
    </source>
</evidence>
<dbReference type="KEGG" id="mff:MFFC18_49590"/>
<name>A0A5B9PK34_9BACT</name>
<dbReference type="PROSITE" id="PS51846">
    <property type="entry name" value="CNNM"/>
    <property type="match status" value="1"/>
</dbReference>
<dbReference type="AlphaFoldDB" id="A0A5B9PK34"/>
<dbReference type="OrthoDB" id="274143at2"/>
<dbReference type="Proteomes" id="UP000322214">
    <property type="component" value="Chromosome"/>
</dbReference>
<accession>A0A5B9PK34</accession>
<dbReference type="PANTHER" id="PTHR43099:SF5">
    <property type="entry name" value="HLYC_CORC FAMILY TRANSPORTER"/>
    <property type="match status" value="1"/>
</dbReference>
<dbReference type="Gene3D" id="3.10.580.10">
    <property type="entry name" value="CBS-domain"/>
    <property type="match status" value="1"/>
</dbReference>